<evidence type="ECO:0000259" key="1">
    <source>
        <dbReference type="Pfam" id="PF07727"/>
    </source>
</evidence>
<accession>A0A438FL44</accession>
<dbReference type="AlphaFoldDB" id="A0A438FL44"/>
<comment type="caution">
    <text evidence="2">The sequence shown here is derived from an EMBL/GenBank/DDBJ whole genome shotgun (WGS) entry which is preliminary data.</text>
</comment>
<dbReference type="Proteomes" id="UP000288805">
    <property type="component" value="Unassembled WGS sequence"/>
</dbReference>
<evidence type="ECO:0000313" key="2">
    <source>
        <dbReference type="EMBL" id="RVW60713.1"/>
    </source>
</evidence>
<protein>
    <recommendedName>
        <fullName evidence="1">Reverse transcriptase Ty1/copia-type domain-containing protein</fullName>
    </recommendedName>
</protein>
<organism evidence="2 3">
    <name type="scientific">Vitis vinifera</name>
    <name type="common">Grape</name>
    <dbReference type="NCBI Taxonomy" id="29760"/>
    <lineage>
        <taxon>Eukaryota</taxon>
        <taxon>Viridiplantae</taxon>
        <taxon>Streptophyta</taxon>
        <taxon>Embryophyta</taxon>
        <taxon>Tracheophyta</taxon>
        <taxon>Spermatophyta</taxon>
        <taxon>Magnoliopsida</taxon>
        <taxon>eudicotyledons</taxon>
        <taxon>Gunneridae</taxon>
        <taxon>Pentapetalae</taxon>
        <taxon>rosids</taxon>
        <taxon>Vitales</taxon>
        <taxon>Vitaceae</taxon>
        <taxon>Viteae</taxon>
        <taxon>Vitis</taxon>
    </lineage>
</organism>
<dbReference type="InterPro" id="IPR013103">
    <property type="entry name" value="RVT_2"/>
</dbReference>
<feature type="domain" description="Reverse transcriptase Ty1/copia-type" evidence="1">
    <location>
        <begin position="1"/>
        <end position="69"/>
    </location>
</feature>
<sequence>MDAKSAFLNGILGKEVYVEQPKGFKDLKFPNHVYKLKKDFYRLKKSPRVCNERLTTYLLEKKFEKMGVDKTLLYIGLQIRQLKDGIFLSQSNYARKLVMKFGLESTKHSRTPMSTTTKLSKDAFRKVVEQNLYESMIGSLLYLTASPFDISFSVGA</sequence>
<proteinExistence type="predicted"/>
<dbReference type="Pfam" id="PF07727">
    <property type="entry name" value="RVT_2"/>
    <property type="match status" value="1"/>
</dbReference>
<gene>
    <name evidence="2" type="ORF">CK203_053046</name>
</gene>
<evidence type="ECO:0000313" key="3">
    <source>
        <dbReference type="Proteomes" id="UP000288805"/>
    </source>
</evidence>
<name>A0A438FL44_VITVI</name>
<reference evidence="2 3" key="1">
    <citation type="journal article" date="2018" name="PLoS Genet.">
        <title>Population sequencing reveals clonal diversity and ancestral inbreeding in the grapevine cultivar Chardonnay.</title>
        <authorList>
            <person name="Roach M.J."/>
            <person name="Johnson D.L."/>
            <person name="Bohlmann J."/>
            <person name="van Vuuren H.J."/>
            <person name="Jones S.J."/>
            <person name="Pretorius I.S."/>
            <person name="Schmidt S.A."/>
            <person name="Borneman A.R."/>
        </authorList>
    </citation>
    <scope>NUCLEOTIDE SEQUENCE [LARGE SCALE GENOMIC DNA]</scope>
    <source>
        <strain evidence="3">cv. Chardonnay</strain>
        <tissue evidence="2">Leaf</tissue>
    </source>
</reference>
<dbReference type="EMBL" id="QGNW01000847">
    <property type="protein sequence ID" value="RVW60713.1"/>
    <property type="molecule type" value="Genomic_DNA"/>
</dbReference>